<organism evidence="2 3">
    <name type="scientific">Aeromicrobium halocynthiae</name>
    <dbReference type="NCBI Taxonomy" id="560557"/>
    <lineage>
        <taxon>Bacteria</taxon>
        <taxon>Bacillati</taxon>
        <taxon>Actinomycetota</taxon>
        <taxon>Actinomycetes</taxon>
        <taxon>Propionibacteriales</taxon>
        <taxon>Nocardioidaceae</taxon>
        <taxon>Aeromicrobium</taxon>
    </lineage>
</organism>
<reference evidence="2 3" key="1">
    <citation type="journal article" date="2019" name="Int. J. Syst. Evol. Microbiol.">
        <title>The Global Catalogue of Microorganisms (GCM) 10K type strain sequencing project: providing services to taxonomists for standard genome sequencing and annotation.</title>
        <authorList>
            <consortium name="The Broad Institute Genomics Platform"/>
            <consortium name="The Broad Institute Genome Sequencing Center for Infectious Disease"/>
            <person name="Wu L."/>
            <person name="Ma J."/>
        </authorList>
    </citation>
    <scope>NUCLEOTIDE SEQUENCE [LARGE SCALE GENOMIC DNA]</scope>
    <source>
        <strain evidence="2 3">JCM 15749</strain>
    </source>
</reference>
<evidence type="ECO:0000313" key="2">
    <source>
        <dbReference type="EMBL" id="GAA2076359.1"/>
    </source>
</evidence>
<keyword evidence="3" id="KW-1185">Reference proteome</keyword>
<name>A0ABN2VXD5_9ACTN</name>
<feature type="compositionally biased region" description="Basic and acidic residues" evidence="1">
    <location>
        <begin position="179"/>
        <end position="190"/>
    </location>
</feature>
<evidence type="ECO:0000256" key="1">
    <source>
        <dbReference type="SAM" id="MobiDB-lite"/>
    </source>
</evidence>
<proteinExistence type="predicted"/>
<comment type="caution">
    <text evidence="2">The sequence shown here is derived from an EMBL/GenBank/DDBJ whole genome shotgun (WGS) entry which is preliminary data.</text>
</comment>
<dbReference type="Proteomes" id="UP001501480">
    <property type="component" value="Unassembled WGS sequence"/>
</dbReference>
<feature type="compositionally biased region" description="Basic and acidic residues" evidence="1">
    <location>
        <begin position="154"/>
        <end position="164"/>
    </location>
</feature>
<dbReference type="EMBL" id="BAAAPY010000004">
    <property type="protein sequence ID" value="GAA2076359.1"/>
    <property type="molecule type" value="Genomic_DNA"/>
</dbReference>
<gene>
    <name evidence="2" type="ORF">GCM10009821_14510</name>
</gene>
<feature type="region of interest" description="Disordered" evidence="1">
    <location>
        <begin position="1"/>
        <end position="20"/>
    </location>
</feature>
<feature type="region of interest" description="Disordered" evidence="1">
    <location>
        <begin position="153"/>
        <end position="190"/>
    </location>
</feature>
<evidence type="ECO:0000313" key="3">
    <source>
        <dbReference type="Proteomes" id="UP001501480"/>
    </source>
</evidence>
<accession>A0ABN2VXD5</accession>
<protein>
    <submittedName>
        <fullName evidence="2">Uncharacterized protein</fullName>
    </submittedName>
</protein>
<sequence>MIPAISIAPPQKLPPSPNWSQSKTSVLKAVSYQASSSGICGRGPWPGVWEVVAERVRQDSQLLEGDPVLVLRTSLQPPGEVVARLPQLLQQLRATSPELGELRAVRVSDEVVVALDRAVALLRRHADAQIGAGDTEAGGPGLPILLVEGVDLGVEDRDRDRPGPDDAAGEGRGGPQARSLEEQAGRDASA</sequence>